<organism evidence="2 3">
    <name type="scientific">Nocardioides massiliensis</name>
    <dbReference type="NCBI Taxonomy" id="1325935"/>
    <lineage>
        <taxon>Bacteria</taxon>
        <taxon>Bacillati</taxon>
        <taxon>Actinomycetota</taxon>
        <taxon>Actinomycetes</taxon>
        <taxon>Propionibacteriales</taxon>
        <taxon>Nocardioidaceae</taxon>
        <taxon>Nocardioides</taxon>
    </lineage>
</organism>
<dbReference type="RefSeq" id="WP_068120219.1">
    <property type="nucleotide sequence ID" value="NZ_CCXJ01000244.1"/>
</dbReference>
<evidence type="ECO:0000313" key="2">
    <source>
        <dbReference type="EMBL" id="MDP9823975.1"/>
    </source>
</evidence>
<name>A0ABT9NU67_9ACTN</name>
<dbReference type="SUPFAM" id="SSF53756">
    <property type="entry name" value="UDP-Glycosyltransferase/glycogen phosphorylase"/>
    <property type="match status" value="1"/>
</dbReference>
<gene>
    <name evidence="2" type="ORF">J2S59_003784</name>
</gene>
<feature type="domain" description="Glycosyl transferase family 28 C-terminal" evidence="1">
    <location>
        <begin position="222"/>
        <end position="274"/>
    </location>
</feature>
<dbReference type="Gene3D" id="3.40.50.2000">
    <property type="entry name" value="Glycogen Phosphorylase B"/>
    <property type="match status" value="1"/>
</dbReference>
<dbReference type="EMBL" id="JAUSQM010000001">
    <property type="protein sequence ID" value="MDP9823975.1"/>
    <property type="molecule type" value="Genomic_DNA"/>
</dbReference>
<accession>A0ABT9NU67</accession>
<proteinExistence type="predicted"/>
<evidence type="ECO:0000313" key="3">
    <source>
        <dbReference type="Proteomes" id="UP001240447"/>
    </source>
</evidence>
<protein>
    <recommendedName>
        <fullName evidence="1">Glycosyl transferase family 28 C-terminal domain-containing protein</fullName>
    </recommendedName>
</protein>
<dbReference type="Pfam" id="PF04101">
    <property type="entry name" value="Glyco_tran_28_C"/>
    <property type="match status" value="1"/>
</dbReference>
<dbReference type="Proteomes" id="UP001240447">
    <property type="component" value="Unassembled WGS sequence"/>
</dbReference>
<reference evidence="2 3" key="1">
    <citation type="submission" date="2023-07" db="EMBL/GenBank/DDBJ databases">
        <title>Sequencing the genomes of 1000 actinobacteria strains.</title>
        <authorList>
            <person name="Klenk H.-P."/>
        </authorList>
    </citation>
    <scope>NUCLEOTIDE SEQUENCE [LARGE SCALE GENOMIC DNA]</scope>
    <source>
        <strain evidence="2 3">GD13</strain>
    </source>
</reference>
<evidence type="ECO:0000259" key="1">
    <source>
        <dbReference type="Pfam" id="PF04101"/>
    </source>
</evidence>
<comment type="caution">
    <text evidence="2">The sequence shown here is derived from an EMBL/GenBank/DDBJ whole genome shotgun (WGS) entry which is preliminary data.</text>
</comment>
<sequence length="323" mass="34037">MIGYYVHHVGRGHLRRARALASVWDGPVTGLSTLPRPDDWRGDWVRLAADDSGRMVDSTAHGQLHWAPVGHPGHRDRMAAISAWIADAAPDALVVDVSMEVLQLARLHGVRTVGVVLPGHRGDVAHLRGLTLADALVGFWPDHIRTPVEGVPEDLAARIRPLGALSGLTGTDAAADARAVTVLLGAGGHGVGPADLAAAQAQTPEWSWTVLAPGIGDWVADPAPVLARAAVVVTHAGEGALADVATARRPAVVLPQERPHDEQWATARALTPAGLPVAVLGQWPDHGWAALLDRVAALPGADWKRWCDGEAATRFAALVREIC</sequence>
<keyword evidence="3" id="KW-1185">Reference proteome</keyword>
<dbReference type="InterPro" id="IPR007235">
    <property type="entry name" value="Glyco_trans_28_C"/>
</dbReference>